<reference evidence="4" key="1">
    <citation type="submission" date="2019-11" db="UniProtKB">
        <authorList>
            <consortium name="WormBaseParasite"/>
        </authorList>
    </citation>
    <scope>IDENTIFICATION</scope>
</reference>
<sequence>MRRVIYSLVLIWSVVADIPTEEECTQIVEFLTNLRESVDPPASNMLLIRYSSKLETAAQNILANCSSIGPDRKSLPEDAFDFIRYFYHKGPAYTKMLTHYASNSQNFNYNQNQCTKSCFNYKVMVMATSNAIGCAQKECSRKEDSFKAYLAVCLLKLNGGNPAERPYKRGESCSECPDGFACRRKQCFHKPSPATNPQLPITDISTKSSSQAAVDTTNSPSSSNSISTGVFPVMIMDMLAFGLCLIV</sequence>
<dbReference type="InterPro" id="IPR035940">
    <property type="entry name" value="CAP_sf"/>
</dbReference>
<evidence type="ECO:0000313" key="4">
    <source>
        <dbReference type="WBParaSite" id="MCU_007247-RA"/>
    </source>
</evidence>
<dbReference type="CDD" id="cd05380">
    <property type="entry name" value="CAP_euk"/>
    <property type="match status" value="1"/>
</dbReference>
<feature type="chain" id="PRO_5024273830" evidence="2">
    <location>
        <begin position="17"/>
        <end position="247"/>
    </location>
</feature>
<feature type="domain" description="SCP" evidence="3">
    <location>
        <begin position="22"/>
        <end position="163"/>
    </location>
</feature>
<evidence type="ECO:0000256" key="2">
    <source>
        <dbReference type="SAM" id="SignalP"/>
    </source>
</evidence>
<evidence type="ECO:0000259" key="3">
    <source>
        <dbReference type="SMART" id="SM00198"/>
    </source>
</evidence>
<proteinExistence type="predicted"/>
<name>A0A5K3FGR0_MESCO</name>
<dbReference type="WBParaSite" id="MCU_007247-RA">
    <property type="protein sequence ID" value="MCU_007247-RA"/>
    <property type="gene ID" value="MCU_007247"/>
</dbReference>
<feature type="compositionally biased region" description="Polar residues" evidence="1">
    <location>
        <begin position="193"/>
        <end position="215"/>
    </location>
</feature>
<evidence type="ECO:0000256" key="1">
    <source>
        <dbReference type="SAM" id="MobiDB-lite"/>
    </source>
</evidence>
<dbReference type="Pfam" id="PF00188">
    <property type="entry name" value="CAP"/>
    <property type="match status" value="1"/>
</dbReference>
<dbReference type="SMART" id="SM00198">
    <property type="entry name" value="SCP"/>
    <property type="match status" value="1"/>
</dbReference>
<keyword evidence="2" id="KW-0732">Signal</keyword>
<accession>A0A5K3FGR0</accession>
<dbReference type="SUPFAM" id="SSF55797">
    <property type="entry name" value="PR-1-like"/>
    <property type="match status" value="1"/>
</dbReference>
<feature type="region of interest" description="Disordered" evidence="1">
    <location>
        <begin position="193"/>
        <end position="224"/>
    </location>
</feature>
<dbReference type="InterPro" id="IPR014044">
    <property type="entry name" value="CAP_dom"/>
</dbReference>
<organism evidence="4">
    <name type="scientific">Mesocestoides corti</name>
    <name type="common">Flatworm</name>
    <dbReference type="NCBI Taxonomy" id="53468"/>
    <lineage>
        <taxon>Eukaryota</taxon>
        <taxon>Metazoa</taxon>
        <taxon>Spiralia</taxon>
        <taxon>Lophotrochozoa</taxon>
        <taxon>Platyhelminthes</taxon>
        <taxon>Cestoda</taxon>
        <taxon>Eucestoda</taxon>
        <taxon>Cyclophyllidea</taxon>
        <taxon>Mesocestoididae</taxon>
        <taxon>Mesocestoides</taxon>
    </lineage>
</organism>
<protein>
    <submittedName>
        <fullName evidence="4">SCP domain-containing protein</fullName>
    </submittedName>
</protein>
<dbReference type="AlphaFoldDB" id="A0A5K3FGR0"/>
<feature type="signal peptide" evidence="2">
    <location>
        <begin position="1"/>
        <end position="16"/>
    </location>
</feature>
<dbReference type="Gene3D" id="3.40.33.10">
    <property type="entry name" value="CAP"/>
    <property type="match status" value="1"/>
</dbReference>